<dbReference type="Pfam" id="PF04402">
    <property type="entry name" value="SIMPL"/>
    <property type="match status" value="1"/>
</dbReference>
<dbReference type="PANTHER" id="PTHR34387">
    <property type="entry name" value="SLR1258 PROTEIN"/>
    <property type="match status" value="1"/>
</dbReference>
<proteinExistence type="predicted"/>
<reference evidence="1 2" key="1">
    <citation type="submission" date="2017-06" db="EMBL/GenBank/DDBJ databases">
        <title>Investigating the central metabolism of Clostridium thermosuccinogenes.</title>
        <authorList>
            <person name="Koendjbiharie J.G."/>
            <person name="van Kranenburg R."/>
        </authorList>
    </citation>
    <scope>NUCLEOTIDE SEQUENCE [LARGE SCALE GENOMIC DNA]</scope>
    <source>
        <strain evidence="1 2">DSM 5806</strain>
    </source>
</reference>
<evidence type="ECO:0008006" key="3">
    <source>
        <dbReference type="Google" id="ProtNLM"/>
    </source>
</evidence>
<evidence type="ECO:0000313" key="1">
    <source>
        <dbReference type="EMBL" id="PNU00509.1"/>
    </source>
</evidence>
<comment type="caution">
    <text evidence="1">The sequence shown here is derived from an EMBL/GenBank/DDBJ whole genome shotgun (WGS) entry which is preliminary data.</text>
</comment>
<gene>
    <name evidence="1" type="ORF">CDQ84_06055</name>
</gene>
<dbReference type="InterPro" id="IPR007497">
    <property type="entry name" value="SIMPL/DUF541"/>
</dbReference>
<accession>A0A2K2FI36</accession>
<keyword evidence="2" id="KW-1185">Reference proteome</keyword>
<sequence length="239" mass="26660">MPYIPQPFFTSSYPVQQTYVPAGKECIDYHACKMKVEGTGIVRVQPDIATASLGVVTENVQLRQAQAENSRIITAVISALKELGVESGDIQTQSYTIEPQYDFVDGKQVFRGYRVRHILKVTIRDIRRTGEIIDASVASGANIVNNISFSVSQPSNYYQQALKAAIDDAFVKAATIGNRLQVRVNPVPERIVEERYEAPPMPFLMQAADASTPIQPGQIEITARIEAVFRYVCYRQQEN</sequence>
<dbReference type="KEGG" id="cthd:CDO33_03700"/>
<dbReference type="AlphaFoldDB" id="A0A2K2FI36"/>
<dbReference type="Gene3D" id="3.30.70.2970">
    <property type="entry name" value="Protein of unknown function (DUF541), domain 2"/>
    <property type="match status" value="1"/>
</dbReference>
<evidence type="ECO:0000313" key="2">
    <source>
        <dbReference type="Proteomes" id="UP000236151"/>
    </source>
</evidence>
<organism evidence="1 2">
    <name type="scientific">Clostridium thermosuccinogenes</name>
    <dbReference type="NCBI Taxonomy" id="84032"/>
    <lineage>
        <taxon>Bacteria</taxon>
        <taxon>Bacillati</taxon>
        <taxon>Bacillota</taxon>
        <taxon>Clostridia</taxon>
        <taxon>Eubacteriales</taxon>
        <taxon>Clostridiaceae</taxon>
        <taxon>Clostridium</taxon>
    </lineage>
</organism>
<dbReference type="OrthoDB" id="9785192at2"/>
<dbReference type="RefSeq" id="WP_103080838.1">
    <property type="nucleotide sequence ID" value="NZ_CP021850.1"/>
</dbReference>
<dbReference type="Proteomes" id="UP000236151">
    <property type="component" value="Unassembled WGS sequence"/>
</dbReference>
<dbReference type="EMBL" id="NIOJ01000010">
    <property type="protein sequence ID" value="PNU00509.1"/>
    <property type="molecule type" value="Genomic_DNA"/>
</dbReference>
<dbReference type="PANTHER" id="PTHR34387:SF1">
    <property type="entry name" value="PERIPLASMIC IMMUNOGENIC PROTEIN"/>
    <property type="match status" value="1"/>
</dbReference>
<name>A0A2K2FI36_9CLOT</name>
<protein>
    <recommendedName>
        <fullName evidence="3">SIMPL domain-containing protein</fullName>
    </recommendedName>
</protein>
<dbReference type="InterPro" id="IPR052022">
    <property type="entry name" value="26kDa_periplasmic_antigen"/>
</dbReference>
<dbReference type="Gene3D" id="3.30.110.170">
    <property type="entry name" value="Protein of unknown function (DUF541), domain 1"/>
    <property type="match status" value="1"/>
</dbReference>
<dbReference type="GO" id="GO:0006974">
    <property type="term" value="P:DNA damage response"/>
    <property type="evidence" value="ECO:0007669"/>
    <property type="project" value="TreeGrafter"/>
</dbReference>